<sequence>MTDAAASTTQSPAPISQPYSKARRWGTLAVLTASLLVITMDMTILNIAIPDLTEQLRPSADQVLWIVDVYSLVLAGLLVTCTALADRWGRKRMLLIGYTIFGGTSLLVLWATNAEAVIALRALLGLGGAMIMPTTLSLIRVVFKDPRERTLALGIWAAASSLGAAVGPLIGGALLEQFSWQSAFLINVPLMVVALVAGIFVLPESKVANPGRIDPLGVILSLAGMTLFIWSVKEFGVGASLANPIAWAALLASLALLSWFAMRCLRSDAPLLDLRLFRSRPFSAGIIGALGSSFAMGSALLLLAQWMQLVDGATPVETGLRLFPAAIGGAISALLAPALARWTSPRAVLAGGIASAGIGMILIGVQPGTLSTLTVLIAITLVGVGTGALAIGSALIMSGSPEEKAGSAAALEETAYELGSVLGVAILGSVAALWYRANFAGFVWPGTPDPAAVADAESSLGGAIAVSQKLGLPELAHEAGVAFTHSMQWTGIIGGGVLVAVAITIFFLTPKGTSVSDAQR</sequence>
<evidence type="ECO:0000313" key="9">
    <source>
        <dbReference type="EMBL" id="GAA1800030.1"/>
    </source>
</evidence>
<dbReference type="RefSeq" id="WP_344033557.1">
    <property type="nucleotide sequence ID" value="NZ_BAAAOB010000006.1"/>
</dbReference>
<keyword evidence="5 7" id="KW-1133">Transmembrane helix</keyword>
<evidence type="ECO:0000256" key="6">
    <source>
        <dbReference type="ARBA" id="ARBA00023136"/>
    </source>
</evidence>
<proteinExistence type="predicted"/>
<accession>A0ABN2LUU4</accession>
<keyword evidence="4 7" id="KW-0812">Transmembrane</keyword>
<dbReference type="PRINTS" id="PR01036">
    <property type="entry name" value="TCRTETB"/>
</dbReference>
<feature type="transmembrane region" description="Helical" evidence="7">
    <location>
        <begin position="180"/>
        <end position="201"/>
    </location>
</feature>
<feature type="transmembrane region" description="Helical" evidence="7">
    <location>
        <begin position="213"/>
        <end position="232"/>
    </location>
</feature>
<evidence type="ECO:0000256" key="7">
    <source>
        <dbReference type="SAM" id="Phobius"/>
    </source>
</evidence>
<feature type="domain" description="Major facilitator superfamily (MFS) profile" evidence="8">
    <location>
        <begin position="27"/>
        <end position="513"/>
    </location>
</feature>
<evidence type="ECO:0000313" key="10">
    <source>
        <dbReference type="Proteomes" id="UP001500851"/>
    </source>
</evidence>
<evidence type="ECO:0000256" key="5">
    <source>
        <dbReference type="ARBA" id="ARBA00022989"/>
    </source>
</evidence>
<keyword evidence="10" id="KW-1185">Reference proteome</keyword>
<feature type="transmembrane region" description="Helical" evidence="7">
    <location>
        <begin position="151"/>
        <end position="174"/>
    </location>
</feature>
<reference evidence="9 10" key="1">
    <citation type="journal article" date="2019" name="Int. J. Syst. Evol. Microbiol.">
        <title>The Global Catalogue of Microorganisms (GCM) 10K type strain sequencing project: providing services to taxonomists for standard genome sequencing and annotation.</title>
        <authorList>
            <consortium name="The Broad Institute Genomics Platform"/>
            <consortium name="The Broad Institute Genome Sequencing Center for Infectious Disease"/>
            <person name="Wu L."/>
            <person name="Ma J."/>
        </authorList>
    </citation>
    <scope>NUCLEOTIDE SEQUENCE [LARGE SCALE GENOMIC DNA]</scope>
    <source>
        <strain evidence="9 10">JCM 14736</strain>
    </source>
</reference>
<protein>
    <submittedName>
        <fullName evidence="9">Quaternary ammonium compound efflux MFS transporter QacA</fullName>
    </submittedName>
</protein>
<dbReference type="Gene3D" id="1.20.1720.10">
    <property type="entry name" value="Multidrug resistance protein D"/>
    <property type="match status" value="1"/>
</dbReference>
<feature type="transmembrane region" description="Helical" evidence="7">
    <location>
        <begin position="319"/>
        <end position="340"/>
    </location>
</feature>
<comment type="subcellular location">
    <subcellularLocation>
        <location evidence="1">Cell membrane</location>
        <topology evidence="1">Multi-pass membrane protein</topology>
    </subcellularLocation>
</comment>
<dbReference type="InterPro" id="IPR020846">
    <property type="entry name" value="MFS_dom"/>
</dbReference>
<dbReference type="PROSITE" id="PS50850">
    <property type="entry name" value="MFS"/>
    <property type="match status" value="1"/>
</dbReference>
<dbReference type="EMBL" id="BAAAOB010000006">
    <property type="protein sequence ID" value="GAA1800030.1"/>
    <property type="molecule type" value="Genomic_DNA"/>
</dbReference>
<feature type="transmembrane region" description="Helical" evidence="7">
    <location>
        <begin position="69"/>
        <end position="86"/>
    </location>
</feature>
<evidence type="ECO:0000256" key="2">
    <source>
        <dbReference type="ARBA" id="ARBA00022448"/>
    </source>
</evidence>
<name>A0ABN2LUU4_9MICO</name>
<keyword evidence="2" id="KW-0813">Transport</keyword>
<comment type="caution">
    <text evidence="9">The sequence shown here is derived from an EMBL/GenBank/DDBJ whole genome shotgun (WGS) entry which is preliminary data.</text>
</comment>
<dbReference type="InterPro" id="IPR011701">
    <property type="entry name" value="MFS"/>
</dbReference>
<feature type="transmembrane region" description="Helical" evidence="7">
    <location>
        <begin position="118"/>
        <end position="139"/>
    </location>
</feature>
<keyword evidence="6 7" id="KW-0472">Membrane</keyword>
<dbReference type="PANTHER" id="PTHR42718:SF47">
    <property type="entry name" value="METHYL VIOLOGEN RESISTANCE PROTEIN SMVA"/>
    <property type="match status" value="1"/>
</dbReference>
<dbReference type="PANTHER" id="PTHR42718">
    <property type="entry name" value="MAJOR FACILITATOR SUPERFAMILY MULTIDRUG TRANSPORTER MFSC"/>
    <property type="match status" value="1"/>
</dbReference>
<dbReference type="Gene3D" id="1.20.1250.20">
    <property type="entry name" value="MFS general substrate transporter like domains"/>
    <property type="match status" value="1"/>
</dbReference>
<feature type="transmembrane region" description="Helical" evidence="7">
    <location>
        <begin position="282"/>
        <end position="307"/>
    </location>
</feature>
<organism evidence="9 10">
    <name type="scientific">Leucobacter iarius</name>
    <dbReference type="NCBI Taxonomy" id="333963"/>
    <lineage>
        <taxon>Bacteria</taxon>
        <taxon>Bacillati</taxon>
        <taxon>Actinomycetota</taxon>
        <taxon>Actinomycetes</taxon>
        <taxon>Micrococcales</taxon>
        <taxon>Microbacteriaceae</taxon>
        <taxon>Leucobacter</taxon>
    </lineage>
</organism>
<feature type="transmembrane region" description="Helical" evidence="7">
    <location>
        <begin position="373"/>
        <end position="397"/>
    </location>
</feature>
<feature type="transmembrane region" description="Helical" evidence="7">
    <location>
        <begin position="489"/>
        <end position="510"/>
    </location>
</feature>
<dbReference type="Pfam" id="PF07690">
    <property type="entry name" value="MFS_1"/>
    <property type="match status" value="1"/>
</dbReference>
<evidence type="ECO:0000259" key="8">
    <source>
        <dbReference type="PROSITE" id="PS50850"/>
    </source>
</evidence>
<feature type="transmembrane region" description="Helical" evidence="7">
    <location>
        <begin position="25"/>
        <end position="49"/>
    </location>
</feature>
<evidence type="ECO:0000256" key="4">
    <source>
        <dbReference type="ARBA" id="ARBA00022692"/>
    </source>
</evidence>
<evidence type="ECO:0000256" key="3">
    <source>
        <dbReference type="ARBA" id="ARBA00022475"/>
    </source>
</evidence>
<feature type="transmembrane region" description="Helical" evidence="7">
    <location>
        <begin position="244"/>
        <end position="262"/>
    </location>
</feature>
<feature type="transmembrane region" description="Helical" evidence="7">
    <location>
        <begin position="418"/>
        <end position="437"/>
    </location>
</feature>
<evidence type="ECO:0000256" key="1">
    <source>
        <dbReference type="ARBA" id="ARBA00004651"/>
    </source>
</evidence>
<dbReference type="InterPro" id="IPR036259">
    <property type="entry name" value="MFS_trans_sf"/>
</dbReference>
<dbReference type="SUPFAM" id="SSF103473">
    <property type="entry name" value="MFS general substrate transporter"/>
    <property type="match status" value="1"/>
</dbReference>
<dbReference type="Proteomes" id="UP001500851">
    <property type="component" value="Unassembled WGS sequence"/>
</dbReference>
<gene>
    <name evidence="9" type="primary">qac</name>
    <name evidence="9" type="ORF">GCM10009768_31240</name>
</gene>
<dbReference type="CDD" id="cd17321">
    <property type="entry name" value="MFS_MMR_MDR_like"/>
    <property type="match status" value="1"/>
</dbReference>
<feature type="transmembrane region" description="Helical" evidence="7">
    <location>
        <begin position="347"/>
        <end position="367"/>
    </location>
</feature>
<feature type="transmembrane region" description="Helical" evidence="7">
    <location>
        <begin position="93"/>
        <end position="112"/>
    </location>
</feature>
<keyword evidence="3" id="KW-1003">Cell membrane</keyword>